<evidence type="ECO:0000313" key="1">
    <source>
        <dbReference type="EMBL" id="MPM85892.1"/>
    </source>
</evidence>
<gene>
    <name evidence="1" type="ORF">SDC9_132975</name>
</gene>
<protein>
    <submittedName>
        <fullName evidence="1">Uncharacterized protein</fullName>
    </submittedName>
</protein>
<name>A0A645DBE2_9ZZZZ</name>
<reference evidence="1" key="1">
    <citation type="submission" date="2019-08" db="EMBL/GenBank/DDBJ databases">
        <authorList>
            <person name="Kucharzyk K."/>
            <person name="Murdoch R.W."/>
            <person name="Higgins S."/>
            <person name="Loffler F."/>
        </authorList>
    </citation>
    <scope>NUCLEOTIDE SEQUENCE</scope>
</reference>
<comment type="caution">
    <text evidence="1">The sequence shown here is derived from an EMBL/GenBank/DDBJ whole genome shotgun (WGS) entry which is preliminary data.</text>
</comment>
<organism evidence="1">
    <name type="scientific">bioreactor metagenome</name>
    <dbReference type="NCBI Taxonomy" id="1076179"/>
    <lineage>
        <taxon>unclassified sequences</taxon>
        <taxon>metagenomes</taxon>
        <taxon>ecological metagenomes</taxon>
    </lineage>
</organism>
<sequence>MIRHDVAASAEFCIAIPLIQKCTNRAPIARLGADVAHIPNQRSEQVAL</sequence>
<accession>A0A645DBE2</accession>
<dbReference type="AlphaFoldDB" id="A0A645DBE2"/>
<proteinExistence type="predicted"/>
<dbReference type="EMBL" id="VSSQ01034072">
    <property type="protein sequence ID" value="MPM85892.1"/>
    <property type="molecule type" value="Genomic_DNA"/>
</dbReference>